<evidence type="ECO:0000313" key="2">
    <source>
        <dbReference type="EMBL" id="AKC64210.1"/>
    </source>
</evidence>
<dbReference type="KEGG" id="cld:CLSPO_c35200"/>
<dbReference type="RefSeq" id="WP_033061454.1">
    <property type="nucleotide sequence ID" value="NZ_CP009225.1"/>
</dbReference>
<organism evidence="2 3">
    <name type="scientific">Clostridium sporogenes</name>
    <dbReference type="NCBI Taxonomy" id="1509"/>
    <lineage>
        <taxon>Bacteria</taxon>
        <taxon>Bacillati</taxon>
        <taxon>Bacillota</taxon>
        <taxon>Clostridia</taxon>
        <taxon>Eubacteriales</taxon>
        <taxon>Clostridiaceae</taxon>
        <taxon>Clostridium</taxon>
    </lineage>
</organism>
<reference evidence="2 3" key="1">
    <citation type="journal article" date="2015" name="PLoS ONE">
        <title>A universal mariner transposon system for forward genetic studies in the genus clostridium.</title>
        <authorList>
            <person name="Zhang Y."/>
            <person name="Grosse-Honebrink A."/>
            <person name="Minton N.P."/>
        </authorList>
    </citation>
    <scope>NUCLEOTIDE SEQUENCE [LARGE SCALE GENOMIC DNA]</scope>
    <source>
        <strain evidence="2 3">NCIMB 10696</strain>
    </source>
</reference>
<proteinExistence type="predicted"/>
<feature type="domain" description="Replication-associated protein G2P N-terminal" evidence="1">
    <location>
        <begin position="67"/>
        <end position="194"/>
    </location>
</feature>
<dbReference type="AlphaFoldDB" id="A0A7U4JRZ7"/>
<dbReference type="EMBL" id="CP009225">
    <property type="protein sequence ID" value="AKC64210.1"/>
    <property type="molecule type" value="Genomic_DNA"/>
</dbReference>
<accession>A0A7U4JRZ7</accession>
<dbReference type="Pfam" id="PF05144">
    <property type="entry name" value="Phage_CRI"/>
    <property type="match status" value="1"/>
</dbReference>
<evidence type="ECO:0000313" key="3">
    <source>
        <dbReference type="Proteomes" id="UP000033052"/>
    </source>
</evidence>
<name>A0A7U4JRZ7_CLOSG</name>
<gene>
    <name evidence="2" type="ORF">CLSPO_c35200</name>
</gene>
<dbReference type="Proteomes" id="UP000033052">
    <property type="component" value="Chromosome"/>
</dbReference>
<dbReference type="InterPro" id="IPR022686">
    <property type="entry name" value="G2P_N"/>
</dbReference>
<dbReference type="GO" id="GO:0006260">
    <property type="term" value="P:DNA replication"/>
    <property type="evidence" value="ECO:0007669"/>
    <property type="project" value="InterPro"/>
</dbReference>
<evidence type="ECO:0000259" key="1">
    <source>
        <dbReference type="Pfam" id="PF05144"/>
    </source>
</evidence>
<dbReference type="GeneID" id="92940132"/>
<protein>
    <recommendedName>
        <fullName evidence="1">Replication-associated protein G2P N-terminal domain-containing protein</fullName>
    </recommendedName>
</protein>
<sequence length="320" mass="38532">MIHTAKFYLKLSNEDINFLENKYWEFISLISCKIDDVYKEKGIATTFTKIYSNWYMYFTIDFIKLIGKSDIKEADYSKVQDKINQYLYDIFQDNKRELILIRLDYRLDVKVEAKADRETIMYLYNKTAEKYKFKRKYNEYDTTIYFNSKSIQSKCYDKEAERIDKLQTIEDYEKSILRFEVVLENKHLNYMKRQHNIEKNLKNYFKDSLYQKYMLENLGVLLYYGDYYKIYSAEKIIEASDIKKSDKNLIRELLVDISKYGVTGAMEVTNKKGYKKYSKYKFLKYLRLLKELGVNPILIPKNMKAPAYIKNPFQLQCSGI</sequence>